<dbReference type="Proteomes" id="UP000199656">
    <property type="component" value="Unassembled WGS sequence"/>
</dbReference>
<proteinExistence type="predicted"/>
<dbReference type="STRING" id="408074.SAMN05660909_01183"/>
<evidence type="ECO:0000313" key="2">
    <source>
        <dbReference type="Proteomes" id="UP000199656"/>
    </source>
</evidence>
<dbReference type="RefSeq" id="WP_139169955.1">
    <property type="nucleotide sequence ID" value="NZ_BKAT01000005.1"/>
</dbReference>
<dbReference type="AlphaFoldDB" id="A0A1H3ZE85"/>
<organism evidence="1 2">
    <name type="scientific">Chitinophaga terrae</name>
    <name type="common">ex Kim and Jung 2007</name>
    <dbReference type="NCBI Taxonomy" id="408074"/>
    <lineage>
        <taxon>Bacteria</taxon>
        <taxon>Pseudomonadati</taxon>
        <taxon>Bacteroidota</taxon>
        <taxon>Chitinophagia</taxon>
        <taxon>Chitinophagales</taxon>
        <taxon>Chitinophagaceae</taxon>
        <taxon>Chitinophaga</taxon>
    </lineage>
</organism>
<evidence type="ECO:0000313" key="1">
    <source>
        <dbReference type="EMBL" id="SEA22056.1"/>
    </source>
</evidence>
<dbReference type="EMBL" id="FNRL01000004">
    <property type="protein sequence ID" value="SEA22056.1"/>
    <property type="molecule type" value="Genomic_DNA"/>
</dbReference>
<protein>
    <submittedName>
        <fullName evidence="1">Uncharacterized protein</fullName>
    </submittedName>
</protein>
<reference evidence="2" key="1">
    <citation type="submission" date="2016-10" db="EMBL/GenBank/DDBJ databases">
        <authorList>
            <person name="Varghese N."/>
            <person name="Submissions S."/>
        </authorList>
    </citation>
    <scope>NUCLEOTIDE SEQUENCE [LARGE SCALE GENOMIC DNA]</scope>
    <source>
        <strain evidence="2">DSM 23920</strain>
    </source>
</reference>
<accession>A0A1H3ZE85</accession>
<sequence length="212" mass="24698">MVKRRLYFYGSDNNDRFDRVAPPGPMMYLTQKYVYGVNSDRTQNVDQYLLLSSPVNETSVYNGSLVAYKNVMEVEYDSNYIARGKTEYYFKRFTHVGGKIVGPNYGTGYIPYYDESFAHSLLERKMIYAFNDTPNAIGFKLIREERTSYKKFEDTQKRNFQKVDLGRIRVGNFKPAPLYQSTAFCVPVRRYDPYATGPNKFYWDEGTPGSCE</sequence>
<keyword evidence="2" id="KW-1185">Reference proteome</keyword>
<gene>
    <name evidence="1" type="ORF">SAMN05660909_01183</name>
</gene>
<name>A0A1H3ZE85_9BACT</name>